<proteinExistence type="predicted"/>
<reference evidence="4" key="1">
    <citation type="journal article" date="2019" name="Int. J. Syst. Evol. Microbiol.">
        <title>The Global Catalogue of Microorganisms (GCM) 10K type strain sequencing project: providing services to taxonomists for standard genome sequencing and annotation.</title>
        <authorList>
            <consortium name="The Broad Institute Genomics Platform"/>
            <consortium name="The Broad Institute Genome Sequencing Center for Infectious Disease"/>
            <person name="Wu L."/>
            <person name="Ma J."/>
        </authorList>
    </citation>
    <scope>NUCLEOTIDE SEQUENCE [LARGE SCALE GENOMIC DNA]</scope>
    <source>
        <strain evidence="4">JCM 14303</strain>
    </source>
</reference>
<name>A0ABP4KV37_9ACTN</name>
<dbReference type="Pfam" id="PF08906">
    <property type="entry name" value="T6SS_Tdi1_C"/>
    <property type="match status" value="1"/>
</dbReference>
<dbReference type="RefSeq" id="WP_344167871.1">
    <property type="nucleotide sequence ID" value="NZ_BAAANC010000001.1"/>
</dbReference>
<gene>
    <name evidence="3" type="ORF">GCM10009741_02250</name>
</gene>
<evidence type="ECO:0000256" key="1">
    <source>
        <dbReference type="SAM" id="MobiDB-lite"/>
    </source>
</evidence>
<organism evidence="3 4">
    <name type="scientific">Kribbella lupini</name>
    <dbReference type="NCBI Taxonomy" id="291602"/>
    <lineage>
        <taxon>Bacteria</taxon>
        <taxon>Bacillati</taxon>
        <taxon>Actinomycetota</taxon>
        <taxon>Actinomycetes</taxon>
        <taxon>Propionibacteriales</taxon>
        <taxon>Kribbellaceae</taxon>
        <taxon>Kribbella</taxon>
    </lineage>
</organism>
<evidence type="ECO:0000313" key="3">
    <source>
        <dbReference type="EMBL" id="GAA1509018.1"/>
    </source>
</evidence>
<evidence type="ECO:0000313" key="4">
    <source>
        <dbReference type="Proteomes" id="UP001500363"/>
    </source>
</evidence>
<sequence length="86" mass="9235">MLIELAEPALQAGVVLGPDQILDFTQPPILGGALEPGNLQVMDFEVALNLAGQIHQQVAGLPEGTPIEVDVEQPSPRRGLFGRRKR</sequence>
<evidence type="ECO:0000259" key="2">
    <source>
        <dbReference type="Pfam" id="PF08906"/>
    </source>
</evidence>
<accession>A0ABP4KV37</accession>
<dbReference type="InterPro" id="IPR015002">
    <property type="entry name" value="T6SS_Tdi1_C"/>
</dbReference>
<protein>
    <recommendedName>
        <fullName evidence="2">T6SS immunity protein Tdi1 C-terminal domain-containing protein</fullName>
    </recommendedName>
</protein>
<keyword evidence="4" id="KW-1185">Reference proteome</keyword>
<feature type="domain" description="T6SS immunity protein Tdi1 C-terminal" evidence="2">
    <location>
        <begin position="3"/>
        <end position="55"/>
    </location>
</feature>
<feature type="region of interest" description="Disordered" evidence="1">
    <location>
        <begin position="66"/>
        <end position="86"/>
    </location>
</feature>
<comment type="caution">
    <text evidence="3">The sequence shown here is derived from an EMBL/GenBank/DDBJ whole genome shotgun (WGS) entry which is preliminary data.</text>
</comment>
<dbReference type="EMBL" id="BAAANC010000001">
    <property type="protein sequence ID" value="GAA1509018.1"/>
    <property type="molecule type" value="Genomic_DNA"/>
</dbReference>
<dbReference type="Proteomes" id="UP001500363">
    <property type="component" value="Unassembled WGS sequence"/>
</dbReference>